<proteinExistence type="predicted"/>
<evidence type="ECO:0000313" key="1">
    <source>
        <dbReference type="EMBL" id="CAB4577464.1"/>
    </source>
</evidence>
<organism evidence="1">
    <name type="scientific">freshwater metagenome</name>
    <dbReference type="NCBI Taxonomy" id="449393"/>
    <lineage>
        <taxon>unclassified sequences</taxon>
        <taxon>metagenomes</taxon>
        <taxon>ecological metagenomes</taxon>
    </lineage>
</organism>
<protein>
    <submittedName>
        <fullName evidence="1">Unannotated protein</fullName>
    </submittedName>
</protein>
<accession>A0A6J6ERH7</accession>
<dbReference type="EMBL" id="CAEZTS010000053">
    <property type="protein sequence ID" value="CAB4577464.1"/>
    <property type="molecule type" value="Genomic_DNA"/>
</dbReference>
<reference evidence="1" key="1">
    <citation type="submission" date="2020-05" db="EMBL/GenBank/DDBJ databases">
        <authorList>
            <person name="Chiriac C."/>
            <person name="Salcher M."/>
            <person name="Ghai R."/>
            <person name="Kavagutti S V."/>
        </authorList>
    </citation>
    <scope>NUCLEOTIDE SEQUENCE</scope>
</reference>
<dbReference type="AlphaFoldDB" id="A0A6J6ERH7"/>
<name>A0A6J6ERH7_9ZZZZ</name>
<gene>
    <name evidence="1" type="ORF">UFOPK1722_00768</name>
</gene>
<sequence>MCASGNQVCNGKSGTFTAKAMAKAKNNQRPVLAAKFAPSAISTRSKVMRPMSALANNAVVTIPTSMKAEPIIVYRKNLVAA</sequence>